<dbReference type="PROSITE" id="PS50035">
    <property type="entry name" value="PLD"/>
    <property type="match status" value="2"/>
</dbReference>
<name>A0A4S4LQJ0_9AGAM</name>
<dbReference type="GO" id="GO:0004630">
    <property type="term" value="F:phospholipase D activity"/>
    <property type="evidence" value="ECO:0007669"/>
    <property type="project" value="UniProtKB-EC"/>
</dbReference>
<evidence type="ECO:0000256" key="2">
    <source>
        <dbReference type="ARBA" id="ARBA00012027"/>
    </source>
</evidence>
<dbReference type="Pfam" id="PF13091">
    <property type="entry name" value="PLDc_2"/>
    <property type="match status" value="1"/>
</dbReference>
<keyword evidence="5" id="KW-0378">Hydrolase</keyword>
<keyword evidence="3 10" id="KW-0812">Transmembrane</keyword>
<accession>A0A4S4LQJ0</accession>
<dbReference type="InterPro" id="IPR005178">
    <property type="entry name" value="Ostalpha/TMEM184C"/>
</dbReference>
<feature type="domain" description="PLD phosphodiesterase" evidence="11">
    <location>
        <begin position="1063"/>
        <end position="1090"/>
    </location>
</feature>
<dbReference type="EC" id="3.1.4.4" evidence="2"/>
<evidence type="ECO:0000256" key="3">
    <source>
        <dbReference type="ARBA" id="ARBA00022692"/>
    </source>
</evidence>
<proteinExistence type="predicted"/>
<organism evidence="12 13">
    <name type="scientific">Bondarzewia mesenterica</name>
    <dbReference type="NCBI Taxonomy" id="1095465"/>
    <lineage>
        <taxon>Eukaryota</taxon>
        <taxon>Fungi</taxon>
        <taxon>Dikarya</taxon>
        <taxon>Basidiomycota</taxon>
        <taxon>Agaricomycotina</taxon>
        <taxon>Agaricomycetes</taxon>
        <taxon>Russulales</taxon>
        <taxon>Bondarzewiaceae</taxon>
        <taxon>Bondarzewia</taxon>
    </lineage>
</organism>
<feature type="transmembrane region" description="Helical" evidence="10">
    <location>
        <begin position="30"/>
        <end position="54"/>
    </location>
</feature>
<keyword evidence="6" id="KW-0442">Lipid degradation</keyword>
<dbReference type="Pfam" id="PF00614">
    <property type="entry name" value="PLDc"/>
    <property type="match status" value="1"/>
</dbReference>
<sequence length="1265" mass="143906">MAVCESANTVAVDQSTFWSSSGVNWDAHRIGWAVAGACAAVTVIISVISVMQHCRNYTNRAEQRQIIRILWMPPVYAIISFFSYRFFRDYTYYSLIEVDGTDVFLQKAITISAFLLLLIEYVASTAAGHNADNAIARKDKSPLPLPFCCWRYRPTKAYFMYTIKWSVLQYVIVRPAISIAGVICQKYGVLCESGSYSVHFAKVYLDAIDFVSITIALYGLILFYGLTKDELKGRRPLAKFLSIKLIVFFTFYQSFVFSALEGRVIHGTQYWTATNIADGLNALATCIEMIFFAGFMMWAFPWREYKTPDGSHTGIFTPLLDSINYSDFVVEIITSLSFYFGFKHRKGAQGSALDSALPKNNFGEAFGVSGYRLADKSAGEYDDGISLTAQTRQSQSDCGEDMGGRMGVWTICFAFGEEIAYPAYENCGHELETAWRNIAFWLAAFESMTSMMKASYIGDDADENIQRLLLTTTPITMSFLANLVDRIPEGIQRTEDTIIGQHPKSQSYDDFRTFHAGVSPNHLGRHNDPHEKLHDEIRAEINASHRFDSFADERAQNFVKWHIDGHDYFYALSEMLESARECIFILDWWLTPELYLRRPPASNEQWRLDRILKRKAEQGVKIYAVVYKEVTQTMSMSSSHTKVIVVDNHRACIGGLDICFGRWDTHNHPLADAHPTDFSKTLFPGQDYNNARISDFQDVKDYTHMTLSGPVVLDIVQHYVERWNEVKNRKYKDDARYDWLALPHNINVSPNEAVVRHPHRERWHEMGRHFRQRFHLSDDEGYDEDHYAPAPQGNCRVQVVRSVSDWSHGVLTEHSIQNAYIQLIREANHYIYIAFQTRNPKVPFKTRSLQLLFSASFELLRIGKSSRQIVVIIPEVPAFAGDVKDDTSLKTIMAAQYRTINRGGSSIYEEIRKAGYEPMDYIRFYHLRVYDRINTPAGYISRMEQLSGVKFNQAQVALARQWVGDSADSDAPKEVTIKLATPTTEGIVVSDKTEVKTEKYPLPDSYDEAVDIIRRFEGASESIRGDEDVADTVVQHTLQDSTSLLDEKWLGTEEEELNAYVSELSYIHTKLMIVDDRRVIMGSANLNDRSQKGDGDSEIALVVEDDDTIETTMDGKPYVASRFAASLRRKLYRQHLGLIPPQMCDHQEELTSFMRAAPNPNDDEFGMDEDRAVADPLADETVVLWNDTARRNREVFTEIFRPVPTNLVRDWKAYENYVPKVKAGHVAPGVPLDLVKNRLARVRGALVEAPPGALPSLARSSQFIV</sequence>
<dbReference type="SMART" id="SM00155">
    <property type="entry name" value="PLDc"/>
    <property type="match status" value="2"/>
</dbReference>
<keyword evidence="13" id="KW-1185">Reference proteome</keyword>
<evidence type="ECO:0000256" key="1">
    <source>
        <dbReference type="ARBA" id="ARBA00004141"/>
    </source>
</evidence>
<comment type="caution">
    <text evidence="12">The sequence shown here is derived from an EMBL/GenBank/DDBJ whole genome shotgun (WGS) entry which is preliminary data.</text>
</comment>
<evidence type="ECO:0000259" key="11">
    <source>
        <dbReference type="PROSITE" id="PS50035"/>
    </source>
</evidence>
<dbReference type="Gene3D" id="3.30.870.10">
    <property type="entry name" value="Endonuclease Chain A"/>
    <property type="match status" value="3"/>
</dbReference>
<dbReference type="Pfam" id="PF03619">
    <property type="entry name" value="Solute_trans_a"/>
    <property type="match status" value="1"/>
</dbReference>
<feature type="transmembrane region" description="Helical" evidence="10">
    <location>
        <begin position="280"/>
        <end position="302"/>
    </location>
</feature>
<dbReference type="PANTHER" id="PTHR18896:SF186">
    <property type="entry name" value="PHOSPHOLIPASE D"/>
    <property type="match status" value="1"/>
</dbReference>
<keyword evidence="4" id="KW-0677">Repeat</keyword>
<dbReference type="Proteomes" id="UP000310158">
    <property type="component" value="Unassembled WGS sequence"/>
</dbReference>
<dbReference type="InterPro" id="IPR015679">
    <property type="entry name" value="PLipase_D_fam"/>
</dbReference>
<keyword evidence="9 10" id="KW-0472">Membrane</keyword>
<evidence type="ECO:0000313" key="13">
    <source>
        <dbReference type="Proteomes" id="UP000310158"/>
    </source>
</evidence>
<keyword evidence="8" id="KW-0443">Lipid metabolism</keyword>
<dbReference type="InterPro" id="IPR001736">
    <property type="entry name" value="PLipase_D/transphosphatidylase"/>
</dbReference>
<feature type="domain" description="PLD phosphodiesterase" evidence="11">
    <location>
        <begin position="635"/>
        <end position="662"/>
    </location>
</feature>
<feature type="transmembrane region" description="Helical" evidence="10">
    <location>
        <begin position="104"/>
        <end position="123"/>
    </location>
</feature>
<evidence type="ECO:0000256" key="6">
    <source>
        <dbReference type="ARBA" id="ARBA00022963"/>
    </source>
</evidence>
<evidence type="ECO:0000313" key="12">
    <source>
        <dbReference type="EMBL" id="THH14594.1"/>
    </source>
</evidence>
<dbReference type="SMART" id="SM01417">
    <property type="entry name" value="Solute_trans_a"/>
    <property type="match status" value="1"/>
</dbReference>
<feature type="transmembrane region" description="Helical" evidence="10">
    <location>
        <begin position="66"/>
        <end position="84"/>
    </location>
</feature>
<dbReference type="GO" id="GO:0016020">
    <property type="term" value="C:membrane"/>
    <property type="evidence" value="ECO:0007669"/>
    <property type="project" value="UniProtKB-SubCell"/>
</dbReference>
<gene>
    <name evidence="12" type="ORF">EW146_g5764</name>
</gene>
<dbReference type="InterPro" id="IPR025202">
    <property type="entry name" value="PLD-like_dom"/>
</dbReference>
<comment type="subcellular location">
    <subcellularLocation>
        <location evidence="1">Membrane</location>
        <topology evidence="1">Multi-pass membrane protein</topology>
    </subcellularLocation>
</comment>
<dbReference type="AlphaFoldDB" id="A0A4S4LQJ0"/>
<dbReference type="OrthoDB" id="14911at2759"/>
<dbReference type="PANTHER" id="PTHR18896">
    <property type="entry name" value="PHOSPHOLIPASE D"/>
    <property type="match status" value="1"/>
</dbReference>
<reference evidence="12 13" key="1">
    <citation type="submission" date="2019-02" db="EMBL/GenBank/DDBJ databases">
        <title>Genome sequencing of the rare red list fungi Bondarzewia mesenterica.</title>
        <authorList>
            <person name="Buettner E."/>
            <person name="Kellner H."/>
        </authorList>
    </citation>
    <scope>NUCLEOTIDE SEQUENCE [LARGE SCALE GENOMIC DNA]</scope>
    <source>
        <strain evidence="12 13">DSM 108281</strain>
    </source>
</reference>
<evidence type="ECO:0000256" key="8">
    <source>
        <dbReference type="ARBA" id="ARBA00023098"/>
    </source>
</evidence>
<dbReference type="EMBL" id="SGPL01000265">
    <property type="protein sequence ID" value="THH14594.1"/>
    <property type="molecule type" value="Genomic_DNA"/>
</dbReference>
<feature type="transmembrane region" description="Helical" evidence="10">
    <location>
        <begin position="161"/>
        <end position="183"/>
    </location>
</feature>
<evidence type="ECO:0000256" key="4">
    <source>
        <dbReference type="ARBA" id="ARBA00022737"/>
    </source>
</evidence>
<evidence type="ECO:0000256" key="7">
    <source>
        <dbReference type="ARBA" id="ARBA00022989"/>
    </source>
</evidence>
<keyword evidence="7 10" id="KW-1133">Transmembrane helix</keyword>
<protein>
    <recommendedName>
        <fullName evidence="2">phospholipase D</fullName>
        <ecNumber evidence="2">3.1.4.4</ecNumber>
    </recommendedName>
</protein>
<dbReference type="SUPFAM" id="SSF56024">
    <property type="entry name" value="Phospholipase D/nuclease"/>
    <property type="match status" value="2"/>
</dbReference>
<dbReference type="GO" id="GO:0009395">
    <property type="term" value="P:phospholipid catabolic process"/>
    <property type="evidence" value="ECO:0007669"/>
    <property type="project" value="TreeGrafter"/>
</dbReference>
<evidence type="ECO:0000256" key="10">
    <source>
        <dbReference type="SAM" id="Phobius"/>
    </source>
</evidence>
<feature type="transmembrane region" description="Helical" evidence="10">
    <location>
        <begin position="203"/>
        <end position="225"/>
    </location>
</feature>
<evidence type="ECO:0000256" key="5">
    <source>
        <dbReference type="ARBA" id="ARBA00022801"/>
    </source>
</evidence>
<evidence type="ECO:0000256" key="9">
    <source>
        <dbReference type="ARBA" id="ARBA00023136"/>
    </source>
</evidence>